<feature type="region of interest" description="Disordered" evidence="14">
    <location>
        <begin position="1"/>
        <end position="46"/>
    </location>
</feature>
<keyword evidence="16" id="KW-1185">Reference proteome</keyword>
<keyword evidence="2" id="KW-0963">Cytoplasm</keyword>
<dbReference type="InterPro" id="IPR001680">
    <property type="entry name" value="WD40_rpt"/>
</dbReference>
<comment type="similarity">
    <text evidence="11">Belongs to the CFAP44 family.</text>
</comment>
<dbReference type="EMBL" id="JAINUF010000002">
    <property type="protein sequence ID" value="KAJ8375455.1"/>
    <property type="molecule type" value="Genomic_DNA"/>
</dbReference>
<evidence type="ECO:0000256" key="14">
    <source>
        <dbReference type="SAM" id="MobiDB-lite"/>
    </source>
</evidence>
<dbReference type="GO" id="GO:0060285">
    <property type="term" value="P:cilium-dependent cell motility"/>
    <property type="evidence" value="ECO:0007669"/>
    <property type="project" value="UniProtKB-ARBA"/>
</dbReference>
<dbReference type="FunFam" id="2.130.10.10:FF:000401">
    <property type="entry name" value="Cilia- and flagella-associated protein 44"/>
    <property type="match status" value="1"/>
</dbReference>
<sequence>MTGKGAESREGQGRGAERERAAKGVQDSDRVLGWAEQRAEQEREAGGRRVEWLEQQAGGKSYFAVAEKGEQPNIIIYEFPSLRLYRMLRGGTVKAYSSVDFNHDGTLLASVGCAPDFMLTLWDWVQERVLLRYKAFSQDVYRVTFSPYNPGQLTTSGSGHIKFWKMAKTFTGLKLQGLLGRFGKTALTDIDGYVELPDGKVVSGSEWGNMLLWEGGLIKVEICRKRGRQCHAGSIQQFALDEGELITIGTDGAVRTWDVECIDAADSLDESGLFEMEPMNELLIGRTVCLSSMVKSSMPDSFIWFAQDANGTIWKLDLSFSNMTHDPERLFTFHAGAIQAMDVSKTSHLMATTALDRSVRIFDFLAKKELTTSQYSQGGTALIWAPRSISPRGAVLVVGFEDGVVRLLELYRSVSLQAVPGQSQAKDAELRLKQALKPHNAPVTAIAYECNRELLATGVRERSLESSVCMCVGSLFLLLIVYFDIRAVAHQCNAKKAYNLQVDFNTP</sequence>
<keyword evidence="5" id="KW-0282">Flagellum</keyword>
<dbReference type="Gene3D" id="2.130.10.10">
    <property type="entry name" value="YVTN repeat-like/Quinoprotein amine dehydrogenase"/>
    <property type="match status" value="2"/>
</dbReference>
<feature type="compositionally biased region" description="Basic and acidic residues" evidence="14">
    <location>
        <begin position="1"/>
        <end position="30"/>
    </location>
</feature>
<organism evidence="15 16">
    <name type="scientific">Synaphobranchus kaupii</name>
    <name type="common">Kaup's arrowtooth eel</name>
    <dbReference type="NCBI Taxonomy" id="118154"/>
    <lineage>
        <taxon>Eukaryota</taxon>
        <taxon>Metazoa</taxon>
        <taxon>Chordata</taxon>
        <taxon>Craniata</taxon>
        <taxon>Vertebrata</taxon>
        <taxon>Euteleostomi</taxon>
        <taxon>Actinopterygii</taxon>
        <taxon>Neopterygii</taxon>
        <taxon>Teleostei</taxon>
        <taxon>Anguilliformes</taxon>
        <taxon>Synaphobranchidae</taxon>
        <taxon>Synaphobranchus</taxon>
    </lineage>
</organism>
<dbReference type="SMART" id="SM00320">
    <property type="entry name" value="WD40"/>
    <property type="match status" value="5"/>
</dbReference>
<evidence type="ECO:0000256" key="7">
    <source>
        <dbReference type="ARBA" id="ARBA00023069"/>
    </source>
</evidence>
<evidence type="ECO:0000256" key="2">
    <source>
        <dbReference type="ARBA" id="ARBA00022490"/>
    </source>
</evidence>
<keyword evidence="3 13" id="KW-0853">WD repeat</keyword>
<keyword evidence="4" id="KW-0677">Repeat</keyword>
<evidence type="ECO:0000256" key="11">
    <source>
        <dbReference type="ARBA" id="ARBA00060934"/>
    </source>
</evidence>
<dbReference type="SUPFAM" id="SSF50978">
    <property type="entry name" value="WD40 repeat-like"/>
    <property type="match status" value="1"/>
</dbReference>
<evidence type="ECO:0000256" key="6">
    <source>
        <dbReference type="ARBA" id="ARBA00023054"/>
    </source>
</evidence>
<feature type="repeat" description="WD" evidence="13">
    <location>
        <begin position="331"/>
        <end position="372"/>
    </location>
</feature>
<dbReference type="InterPro" id="IPR015943">
    <property type="entry name" value="WD40/YVTN_repeat-like_dom_sf"/>
</dbReference>
<dbReference type="OrthoDB" id="8937319at2759"/>
<keyword evidence="9" id="KW-0966">Cell projection</keyword>
<evidence type="ECO:0000256" key="10">
    <source>
        <dbReference type="ARBA" id="ARBA00055223"/>
    </source>
</evidence>
<keyword evidence="7" id="KW-0969">Cilium</keyword>
<comment type="caution">
    <text evidence="15">The sequence shown here is derived from an EMBL/GenBank/DDBJ whole genome shotgun (WGS) entry which is preliminary data.</text>
</comment>
<keyword evidence="8" id="KW-0206">Cytoskeleton</keyword>
<dbReference type="PANTHER" id="PTHR14885:SF3">
    <property type="entry name" value="CILIA- AND FLAGELLA-ASSOCIATED PROTEIN 44"/>
    <property type="match status" value="1"/>
</dbReference>
<evidence type="ECO:0000256" key="9">
    <source>
        <dbReference type="ARBA" id="ARBA00023273"/>
    </source>
</evidence>
<evidence type="ECO:0000256" key="5">
    <source>
        <dbReference type="ARBA" id="ARBA00022846"/>
    </source>
</evidence>
<dbReference type="AlphaFoldDB" id="A0A9Q1G670"/>
<dbReference type="PANTHER" id="PTHR14885">
    <property type="entry name" value="CILIA- AND FLAGELLA-ASSOCIATED PROTEIN 43-RELATED"/>
    <property type="match status" value="1"/>
</dbReference>
<dbReference type="InterPro" id="IPR036322">
    <property type="entry name" value="WD40_repeat_dom_sf"/>
</dbReference>
<dbReference type="Pfam" id="PF00400">
    <property type="entry name" value="WD40"/>
    <property type="match status" value="1"/>
</dbReference>
<comment type="subcellular location">
    <subcellularLocation>
        <location evidence="1">Cytoplasm</location>
        <location evidence="1">Cytoskeleton</location>
        <location evidence="1">Flagellum axoneme</location>
    </subcellularLocation>
</comment>
<evidence type="ECO:0000256" key="4">
    <source>
        <dbReference type="ARBA" id="ARBA00022737"/>
    </source>
</evidence>
<feature type="compositionally biased region" description="Basic and acidic residues" evidence="14">
    <location>
        <begin position="37"/>
        <end position="46"/>
    </location>
</feature>
<dbReference type="PROSITE" id="PS50082">
    <property type="entry name" value="WD_REPEATS_2"/>
    <property type="match status" value="1"/>
</dbReference>
<evidence type="ECO:0000256" key="1">
    <source>
        <dbReference type="ARBA" id="ARBA00004611"/>
    </source>
</evidence>
<evidence type="ECO:0000256" key="12">
    <source>
        <dbReference type="ARBA" id="ARBA00074727"/>
    </source>
</evidence>
<name>A0A9Q1G670_SYNKA</name>
<protein>
    <recommendedName>
        <fullName evidence="12">Cilia- and flagella-associated protein 44</fullName>
    </recommendedName>
</protein>
<accession>A0A9Q1G670</accession>
<proteinExistence type="inferred from homology"/>
<gene>
    <name evidence="15" type="ORF">SKAU_G00060350</name>
</gene>
<evidence type="ECO:0000256" key="8">
    <source>
        <dbReference type="ARBA" id="ARBA00023212"/>
    </source>
</evidence>
<dbReference type="Proteomes" id="UP001152622">
    <property type="component" value="Chromosome 2"/>
</dbReference>
<evidence type="ECO:0000256" key="3">
    <source>
        <dbReference type="ARBA" id="ARBA00022574"/>
    </source>
</evidence>
<dbReference type="GO" id="GO:0003341">
    <property type="term" value="P:cilium movement"/>
    <property type="evidence" value="ECO:0007669"/>
    <property type="project" value="UniProtKB-ARBA"/>
</dbReference>
<keyword evidence="6" id="KW-0175">Coiled coil</keyword>
<evidence type="ECO:0000256" key="13">
    <source>
        <dbReference type="PROSITE-ProRule" id="PRU00221"/>
    </source>
</evidence>
<reference evidence="15" key="1">
    <citation type="journal article" date="2023" name="Science">
        <title>Genome structures resolve the early diversification of teleost fishes.</title>
        <authorList>
            <person name="Parey E."/>
            <person name="Louis A."/>
            <person name="Montfort J."/>
            <person name="Bouchez O."/>
            <person name="Roques C."/>
            <person name="Iampietro C."/>
            <person name="Lluch J."/>
            <person name="Castinel A."/>
            <person name="Donnadieu C."/>
            <person name="Desvignes T."/>
            <person name="Floi Bucao C."/>
            <person name="Jouanno E."/>
            <person name="Wen M."/>
            <person name="Mejri S."/>
            <person name="Dirks R."/>
            <person name="Jansen H."/>
            <person name="Henkel C."/>
            <person name="Chen W.J."/>
            <person name="Zahm M."/>
            <person name="Cabau C."/>
            <person name="Klopp C."/>
            <person name="Thompson A.W."/>
            <person name="Robinson-Rechavi M."/>
            <person name="Braasch I."/>
            <person name="Lecointre G."/>
            <person name="Bobe J."/>
            <person name="Postlethwait J.H."/>
            <person name="Berthelot C."/>
            <person name="Roest Crollius H."/>
            <person name="Guiguen Y."/>
        </authorList>
    </citation>
    <scope>NUCLEOTIDE SEQUENCE</scope>
    <source>
        <strain evidence="15">WJC10195</strain>
    </source>
</reference>
<comment type="function">
    <text evidence="10">Flagellar protein involved in sperm flagellum axoneme organization and function.</text>
</comment>
<evidence type="ECO:0000313" key="15">
    <source>
        <dbReference type="EMBL" id="KAJ8375455.1"/>
    </source>
</evidence>
<evidence type="ECO:0000313" key="16">
    <source>
        <dbReference type="Proteomes" id="UP001152622"/>
    </source>
</evidence>